<reference evidence="2" key="1">
    <citation type="submission" date="2023-01" db="EMBL/GenBank/DDBJ databases">
        <title>Genome assembly of the deep-sea coral Lophelia pertusa.</title>
        <authorList>
            <person name="Herrera S."/>
            <person name="Cordes E."/>
        </authorList>
    </citation>
    <scope>NUCLEOTIDE SEQUENCE</scope>
    <source>
        <strain evidence="2">USNM1676648</strain>
        <tissue evidence="2">Polyp</tissue>
    </source>
</reference>
<comment type="caution">
    <text evidence="2">The sequence shown here is derived from an EMBL/GenBank/DDBJ whole genome shotgun (WGS) entry which is preliminary data.</text>
</comment>
<feature type="non-terminal residue" evidence="2">
    <location>
        <position position="1"/>
    </location>
</feature>
<dbReference type="EMBL" id="MU826493">
    <property type="protein sequence ID" value="KAJ7375764.1"/>
    <property type="molecule type" value="Genomic_DNA"/>
</dbReference>
<evidence type="ECO:0000256" key="1">
    <source>
        <dbReference type="SAM" id="MobiDB-lite"/>
    </source>
</evidence>
<organism evidence="2 3">
    <name type="scientific">Desmophyllum pertusum</name>
    <dbReference type="NCBI Taxonomy" id="174260"/>
    <lineage>
        <taxon>Eukaryota</taxon>
        <taxon>Metazoa</taxon>
        <taxon>Cnidaria</taxon>
        <taxon>Anthozoa</taxon>
        <taxon>Hexacorallia</taxon>
        <taxon>Scleractinia</taxon>
        <taxon>Caryophylliina</taxon>
        <taxon>Caryophylliidae</taxon>
        <taxon>Desmophyllum</taxon>
    </lineage>
</organism>
<dbReference type="InterPro" id="IPR018247">
    <property type="entry name" value="EF_Hand_1_Ca_BS"/>
</dbReference>
<feature type="region of interest" description="Disordered" evidence="1">
    <location>
        <begin position="1"/>
        <end position="25"/>
    </location>
</feature>
<dbReference type="Proteomes" id="UP001163046">
    <property type="component" value="Unassembled WGS sequence"/>
</dbReference>
<keyword evidence="3" id="KW-1185">Reference proteome</keyword>
<protein>
    <submittedName>
        <fullName evidence="2">Nucleobindin-2</fullName>
    </submittedName>
</protein>
<dbReference type="OrthoDB" id="5982823at2759"/>
<feature type="compositionally biased region" description="Basic and acidic residues" evidence="1">
    <location>
        <begin position="1"/>
        <end position="17"/>
    </location>
</feature>
<evidence type="ECO:0000313" key="2">
    <source>
        <dbReference type="EMBL" id="KAJ7375764.1"/>
    </source>
</evidence>
<dbReference type="PROSITE" id="PS00018">
    <property type="entry name" value="EF_HAND_1"/>
    <property type="match status" value="1"/>
</dbReference>
<proteinExistence type="predicted"/>
<gene>
    <name evidence="2" type="primary">NUCB2_2</name>
    <name evidence="2" type="ORF">OS493_039021</name>
</gene>
<sequence>GTKLDELKRQEVERTENDTATNERSLNGLKEREYWNPLFDDDNPNFLDLRILKSFYGRLLCPVLWNRHQSEHTTFTLMQMADLFPSPLAPITQTTKKVVALICYFTGTMKRWINKIKYRRDEFKRHEKWEQGTQKKGTSQRMDEKARKETEVKLSLSKFGKKTDGLDAKDFDPRTFFQTSCIMGSVIDTNGDDYLDTGELEALFC</sequence>
<name>A0A9X0CWA5_9CNID</name>
<evidence type="ECO:0000313" key="3">
    <source>
        <dbReference type="Proteomes" id="UP001163046"/>
    </source>
</evidence>
<dbReference type="AlphaFoldDB" id="A0A9X0CWA5"/>
<accession>A0A9X0CWA5</accession>